<accession>A0ABD4KUW0</accession>
<dbReference type="RefSeq" id="WP_327796297.1">
    <property type="nucleotide sequence ID" value="NZ_RDOM01000520.1"/>
</dbReference>
<dbReference type="InterPro" id="IPR005653">
    <property type="entry name" value="OstA-like_N"/>
</dbReference>
<feature type="domain" description="Organic solvent tolerance-like N-terminal" evidence="2">
    <location>
        <begin position="18"/>
        <end position="63"/>
    </location>
</feature>
<comment type="caution">
    <text evidence="3">The sequence shown here is derived from an EMBL/GenBank/DDBJ whole genome shotgun (WGS) entry which is preliminary data.</text>
</comment>
<dbReference type="Pfam" id="PF03968">
    <property type="entry name" value="LptD_N"/>
    <property type="match status" value="1"/>
</dbReference>
<proteinExistence type="predicted"/>
<protein>
    <submittedName>
        <fullName evidence="3">Lipopolysaccharide transport periplasmic protein LptA</fullName>
    </submittedName>
</protein>
<keyword evidence="1" id="KW-0732">Signal</keyword>
<dbReference type="PANTHER" id="PTHR36504:SF1">
    <property type="entry name" value="LIPOPOLYSACCHARIDE EXPORT SYSTEM PROTEIN LPTA"/>
    <property type="match status" value="1"/>
</dbReference>
<dbReference type="Proteomes" id="UP000722957">
    <property type="component" value="Unassembled WGS sequence"/>
</dbReference>
<evidence type="ECO:0000256" key="1">
    <source>
        <dbReference type="ARBA" id="ARBA00022729"/>
    </source>
</evidence>
<dbReference type="Gene3D" id="2.60.450.10">
    <property type="entry name" value="Lipopolysaccharide (LPS) transport protein A like domain"/>
    <property type="match status" value="1"/>
</dbReference>
<feature type="non-terminal residue" evidence="3">
    <location>
        <position position="65"/>
    </location>
</feature>
<reference evidence="3 4" key="1">
    <citation type="journal article" date="2021" name="PeerJ">
        <title>Analysis of 44 Vibrio anguillarum genomes reveals high genetic diversity.</title>
        <authorList>
            <person name="Hansen M.J."/>
            <person name="Dalsgaard I."/>
        </authorList>
    </citation>
    <scope>NUCLEOTIDE SEQUENCE [LARGE SCALE GENOMIC DNA]</scope>
    <source>
        <strain evidence="3 4">17-16730-2A</strain>
    </source>
</reference>
<evidence type="ECO:0000313" key="3">
    <source>
        <dbReference type="EMBL" id="MBF4274742.1"/>
    </source>
</evidence>
<dbReference type="PANTHER" id="PTHR36504">
    <property type="entry name" value="LIPOPOLYSACCHARIDE EXPORT SYSTEM PROTEIN LPTA"/>
    <property type="match status" value="1"/>
</dbReference>
<evidence type="ECO:0000259" key="2">
    <source>
        <dbReference type="Pfam" id="PF03968"/>
    </source>
</evidence>
<name>A0ABD4KUW0_VIBAN</name>
<gene>
    <name evidence="3" type="ORF">EAY07_22605</name>
</gene>
<organism evidence="3 4">
    <name type="scientific">Vibrio anguillarum</name>
    <name type="common">Listonella anguillarum</name>
    <dbReference type="NCBI Taxonomy" id="55601"/>
    <lineage>
        <taxon>Bacteria</taxon>
        <taxon>Pseudomonadati</taxon>
        <taxon>Pseudomonadota</taxon>
        <taxon>Gammaproteobacteria</taxon>
        <taxon>Vibrionales</taxon>
        <taxon>Vibrionaceae</taxon>
        <taxon>Vibrio</taxon>
    </lineage>
</organism>
<dbReference type="AlphaFoldDB" id="A0ABD4KUW0"/>
<dbReference type="InterPro" id="IPR052037">
    <property type="entry name" value="LPS_export_LptA"/>
</dbReference>
<dbReference type="EMBL" id="RDOM01000520">
    <property type="protein sequence ID" value="MBF4274742.1"/>
    <property type="molecule type" value="Genomic_DNA"/>
</dbReference>
<evidence type="ECO:0000313" key="4">
    <source>
        <dbReference type="Proteomes" id="UP000722957"/>
    </source>
</evidence>
<sequence>MSGHVSALSTDSAQQIYLNADSQLLDMKSNQMTLLGNVNLKQGSININADKVIVTRDAKDGSIQE</sequence>